<sequence length="103" mass="11429">MTSVPIEYYLVVAAVLFVIGSMGFLLRRNLLVLLMSIELMLNAVNLTLVAYNRVHPQDHAGQIFTFFVIAIAAAEAAVGLAIVLAFYRIRKTMRSDDADLLRS</sequence>
<evidence type="ECO:0000256" key="2">
    <source>
        <dbReference type="ARBA" id="ARBA00004141"/>
    </source>
</evidence>
<reference evidence="11 12" key="1">
    <citation type="submission" date="2015-09" db="EMBL/GenBank/DDBJ databases">
        <title>Sorangium comparison.</title>
        <authorList>
            <person name="Zaburannyi N."/>
            <person name="Bunk B."/>
            <person name="Overmann J."/>
            <person name="Mueller R."/>
        </authorList>
    </citation>
    <scope>NUCLEOTIDE SEQUENCE [LARGE SCALE GENOMIC DNA]</scope>
    <source>
        <strain evidence="11 12">So ce26</strain>
    </source>
</reference>
<keyword evidence="7 10" id="KW-1278">Translocase</keyword>
<dbReference type="PANTHER" id="PTHR11434">
    <property type="entry name" value="NADH-UBIQUINONE OXIDOREDUCTASE SUBUNIT ND4L"/>
    <property type="match status" value="1"/>
</dbReference>
<dbReference type="RefSeq" id="WP_104982392.1">
    <property type="nucleotide sequence ID" value="NZ_CP012673.1"/>
</dbReference>
<comment type="similarity">
    <text evidence="3 10">Belongs to the complex I subunit 4L family.</text>
</comment>
<evidence type="ECO:0000256" key="1">
    <source>
        <dbReference type="ARBA" id="ARBA00002378"/>
    </source>
</evidence>
<dbReference type="AlphaFoldDB" id="A0A2L0EWU2"/>
<organism evidence="11 12">
    <name type="scientific">Sorangium cellulosum</name>
    <name type="common">Polyangium cellulosum</name>
    <dbReference type="NCBI Taxonomy" id="56"/>
    <lineage>
        <taxon>Bacteria</taxon>
        <taxon>Pseudomonadati</taxon>
        <taxon>Myxococcota</taxon>
        <taxon>Polyangia</taxon>
        <taxon>Polyangiales</taxon>
        <taxon>Polyangiaceae</taxon>
        <taxon>Sorangium</taxon>
    </lineage>
</organism>
<evidence type="ECO:0000256" key="9">
    <source>
        <dbReference type="ARBA" id="ARBA00023136"/>
    </source>
</evidence>
<dbReference type="InterPro" id="IPR001133">
    <property type="entry name" value="NADH_UbQ_OxRdtase_chain4L/K"/>
</dbReference>
<keyword evidence="5 10" id="KW-0812">Transmembrane</keyword>
<name>A0A2L0EWU2_SORCE</name>
<dbReference type="GO" id="GO:0042773">
    <property type="term" value="P:ATP synthesis coupled electron transport"/>
    <property type="evidence" value="ECO:0007669"/>
    <property type="project" value="InterPro"/>
</dbReference>
<dbReference type="GO" id="GO:0005886">
    <property type="term" value="C:plasma membrane"/>
    <property type="evidence" value="ECO:0007669"/>
    <property type="project" value="UniProtKB-SubCell"/>
</dbReference>
<dbReference type="NCBIfam" id="NF004323">
    <property type="entry name" value="PRK05715.1-5"/>
    <property type="match status" value="1"/>
</dbReference>
<evidence type="ECO:0000256" key="6">
    <source>
        <dbReference type="ARBA" id="ARBA00022719"/>
    </source>
</evidence>
<evidence type="ECO:0000256" key="3">
    <source>
        <dbReference type="ARBA" id="ARBA00010519"/>
    </source>
</evidence>
<gene>
    <name evidence="10" type="primary">nuoK</name>
    <name evidence="11" type="ORF">SOCE26_052150</name>
</gene>
<dbReference type="FunFam" id="1.10.287.3510:FF:000001">
    <property type="entry name" value="NADH-quinone oxidoreductase subunit K"/>
    <property type="match status" value="1"/>
</dbReference>
<comment type="subunit">
    <text evidence="10">NDH-1 is composed of 14 different subunits. Subunits NuoA, H, J, K, L, M, N constitute the membrane sector of the complex.</text>
</comment>
<keyword evidence="4 10" id="KW-0813">Transport</keyword>
<evidence type="ECO:0000313" key="11">
    <source>
        <dbReference type="EMBL" id="AUX43760.1"/>
    </source>
</evidence>
<feature type="transmembrane region" description="Helical" evidence="10">
    <location>
        <begin position="6"/>
        <end position="26"/>
    </location>
</feature>
<evidence type="ECO:0000313" key="12">
    <source>
        <dbReference type="Proteomes" id="UP000238348"/>
    </source>
</evidence>
<keyword evidence="10" id="KW-1003">Cell membrane</keyword>
<evidence type="ECO:0000256" key="4">
    <source>
        <dbReference type="ARBA" id="ARBA00022448"/>
    </source>
</evidence>
<evidence type="ECO:0000256" key="10">
    <source>
        <dbReference type="HAMAP-Rule" id="MF_01456"/>
    </source>
</evidence>
<protein>
    <recommendedName>
        <fullName evidence="10">NADH-quinone oxidoreductase subunit K</fullName>
        <ecNumber evidence="10">7.1.1.-</ecNumber>
    </recommendedName>
    <alternativeName>
        <fullName evidence="10">NADH dehydrogenase I subunit K</fullName>
    </alternativeName>
    <alternativeName>
        <fullName evidence="10">NDH-1 subunit K</fullName>
    </alternativeName>
</protein>
<keyword evidence="9 10" id="KW-0472">Membrane</keyword>
<dbReference type="GO" id="GO:0048038">
    <property type="term" value="F:quinone binding"/>
    <property type="evidence" value="ECO:0007669"/>
    <property type="project" value="UniProtKB-KW"/>
</dbReference>
<dbReference type="EC" id="7.1.1.-" evidence="10"/>
<dbReference type="GO" id="GO:0050136">
    <property type="term" value="F:NADH dehydrogenase (quinone) (non-electrogenic) activity"/>
    <property type="evidence" value="ECO:0007669"/>
    <property type="project" value="UniProtKB-UniRule"/>
</dbReference>
<evidence type="ECO:0000256" key="5">
    <source>
        <dbReference type="ARBA" id="ARBA00022692"/>
    </source>
</evidence>
<dbReference type="GO" id="GO:0030964">
    <property type="term" value="C:NADH dehydrogenase complex"/>
    <property type="evidence" value="ECO:0007669"/>
    <property type="project" value="TreeGrafter"/>
</dbReference>
<dbReference type="Pfam" id="PF00420">
    <property type="entry name" value="Oxidored_q2"/>
    <property type="match status" value="1"/>
</dbReference>
<feature type="transmembrane region" description="Helical" evidence="10">
    <location>
        <begin position="63"/>
        <end position="87"/>
    </location>
</feature>
<comment type="catalytic activity">
    <reaction evidence="10">
        <text>a quinone + NADH + 5 H(+)(in) = a quinol + NAD(+) + 4 H(+)(out)</text>
        <dbReference type="Rhea" id="RHEA:57888"/>
        <dbReference type="ChEBI" id="CHEBI:15378"/>
        <dbReference type="ChEBI" id="CHEBI:24646"/>
        <dbReference type="ChEBI" id="CHEBI:57540"/>
        <dbReference type="ChEBI" id="CHEBI:57945"/>
        <dbReference type="ChEBI" id="CHEBI:132124"/>
    </reaction>
</comment>
<dbReference type="NCBIfam" id="NF004321">
    <property type="entry name" value="PRK05715.1-3"/>
    <property type="match status" value="1"/>
</dbReference>
<proteinExistence type="inferred from homology"/>
<dbReference type="NCBIfam" id="NF004320">
    <property type="entry name" value="PRK05715.1-2"/>
    <property type="match status" value="1"/>
</dbReference>
<evidence type="ECO:0000256" key="7">
    <source>
        <dbReference type="ARBA" id="ARBA00022967"/>
    </source>
</evidence>
<dbReference type="EMBL" id="CP012673">
    <property type="protein sequence ID" value="AUX43760.1"/>
    <property type="molecule type" value="Genomic_DNA"/>
</dbReference>
<accession>A0A2L0EWU2</accession>
<feature type="transmembrane region" description="Helical" evidence="10">
    <location>
        <begin position="31"/>
        <end position="51"/>
    </location>
</feature>
<keyword evidence="10 11" id="KW-0830">Ubiquinone</keyword>
<comment type="subcellular location">
    <subcellularLocation>
        <location evidence="10">Cell membrane</location>
        <topology evidence="10">Multi-pass membrane protein</topology>
    </subcellularLocation>
    <subcellularLocation>
        <location evidence="2">Membrane</location>
        <topology evidence="2">Multi-pass membrane protein</topology>
    </subcellularLocation>
</comment>
<dbReference type="Proteomes" id="UP000238348">
    <property type="component" value="Chromosome"/>
</dbReference>
<dbReference type="PANTHER" id="PTHR11434:SF16">
    <property type="entry name" value="NADH-UBIQUINONE OXIDOREDUCTASE CHAIN 4L"/>
    <property type="match status" value="1"/>
</dbReference>
<keyword evidence="6 10" id="KW-0874">Quinone</keyword>
<evidence type="ECO:0000256" key="8">
    <source>
        <dbReference type="ARBA" id="ARBA00022989"/>
    </source>
</evidence>
<dbReference type="Gene3D" id="1.10.287.3510">
    <property type="match status" value="1"/>
</dbReference>
<comment type="function">
    <text evidence="1 10">NDH-1 shuttles electrons from NADH, via FMN and iron-sulfur (Fe-S) centers, to quinones in the respiratory chain. The immediate electron acceptor for the enzyme in this species is believed to be ubiquinone. Couples the redox reaction to proton translocation (for every two electrons transferred, four hydrogen ions are translocated across the cytoplasmic membrane), and thus conserves the redox energy in a proton gradient.</text>
</comment>
<dbReference type="HAMAP" id="MF_01456">
    <property type="entry name" value="NDH1_NuoK"/>
    <property type="match status" value="1"/>
</dbReference>
<keyword evidence="8 10" id="KW-1133">Transmembrane helix</keyword>
<keyword evidence="10" id="KW-0520">NAD</keyword>
<dbReference type="InterPro" id="IPR039428">
    <property type="entry name" value="NUOK/Mnh_C1-like"/>
</dbReference>